<proteinExistence type="predicted"/>
<dbReference type="EMBL" id="JBHSMC010000005">
    <property type="protein sequence ID" value="MFC5464354.1"/>
    <property type="molecule type" value="Genomic_DNA"/>
</dbReference>
<keyword evidence="3" id="KW-1185">Reference proteome</keyword>
<sequence>MALLLRIAIFGLIIYLIYKIVKFLLDAKRKLETAHEQKKYFFYDVRENIRKNFLITYNGVMFEGEKYLGTTDKSFEVVSIFIWPHNPDLLHGLSYDDFIFMENEIKLRYPNAEIDWKSPIKELLAKNKK</sequence>
<name>A0ABW0LEX6_9BACI</name>
<dbReference type="RefSeq" id="WP_144924199.1">
    <property type="nucleotide sequence ID" value="NZ_JBHSMC010000005.1"/>
</dbReference>
<organism evidence="2 3">
    <name type="scientific">Lederbergia graminis</name>
    <dbReference type="NCBI Taxonomy" id="735518"/>
    <lineage>
        <taxon>Bacteria</taxon>
        <taxon>Bacillati</taxon>
        <taxon>Bacillota</taxon>
        <taxon>Bacilli</taxon>
        <taxon>Bacillales</taxon>
        <taxon>Bacillaceae</taxon>
        <taxon>Lederbergia</taxon>
    </lineage>
</organism>
<gene>
    <name evidence="2" type="ORF">ACFPM4_06220</name>
</gene>
<dbReference type="Proteomes" id="UP001596147">
    <property type="component" value="Unassembled WGS sequence"/>
</dbReference>
<keyword evidence="1" id="KW-0472">Membrane</keyword>
<keyword evidence="1" id="KW-0812">Transmembrane</keyword>
<accession>A0ABW0LEX6</accession>
<protein>
    <submittedName>
        <fullName evidence="2">Sigma-w pathway protein ysdB</fullName>
    </submittedName>
</protein>
<keyword evidence="1" id="KW-1133">Transmembrane helix</keyword>
<comment type="caution">
    <text evidence="2">The sequence shown here is derived from an EMBL/GenBank/DDBJ whole genome shotgun (WGS) entry which is preliminary data.</text>
</comment>
<reference evidence="3" key="1">
    <citation type="journal article" date="2019" name="Int. J. Syst. Evol. Microbiol.">
        <title>The Global Catalogue of Microorganisms (GCM) 10K type strain sequencing project: providing services to taxonomists for standard genome sequencing and annotation.</title>
        <authorList>
            <consortium name="The Broad Institute Genomics Platform"/>
            <consortium name="The Broad Institute Genome Sequencing Center for Infectious Disease"/>
            <person name="Wu L."/>
            <person name="Ma J."/>
        </authorList>
    </citation>
    <scope>NUCLEOTIDE SEQUENCE [LARGE SCALE GENOMIC DNA]</scope>
    <source>
        <strain evidence="3">CGMCC 1.12237</strain>
    </source>
</reference>
<evidence type="ECO:0000313" key="2">
    <source>
        <dbReference type="EMBL" id="MFC5464354.1"/>
    </source>
</evidence>
<feature type="transmembrane region" description="Helical" evidence="1">
    <location>
        <begin position="6"/>
        <end position="25"/>
    </location>
</feature>
<evidence type="ECO:0000256" key="1">
    <source>
        <dbReference type="SAM" id="Phobius"/>
    </source>
</evidence>
<evidence type="ECO:0000313" key="3">
    <source>
        <dbReference type="Proteomes" id="UP001596147"/>
    </source>
</evidence>